<dbReference type="GO" id="GO:0005524">
    <property type="term" value="F:ATP binding"/>
    <property type="evidence" value="ECO:0007669"/>
    <property type="project" value="InterPro"/>
</dbReference>
<feature type="region of interest" description="Disordered" evidence="1">
    <location>
        <begin position="93"/>
        <end position="194"/>
    </location>
</feature>
<dbReference type="Proteomes" id="UP000019377">
    <property type="component" value="Unassembled WGS sequence"/>
</dbReference>
<feature type="compositionally biased region" description="Low complexity" evidence="1">
    <location>
        <begin position="741"/>
        <end position="755"/>
    </location>
</feature>
<dbReference type="Gene3D" id="3.30.200.20">
    <property type="entry name" value="Phosphorylase Kinase, domain 1"/>
    <property type="match status" value="1"/>
</dbReference>
<feature type="region of interest" description="Disordered" evidence="1">
    <location>
        <begin position="652"/>
        <end position="671"/>
    </location>
</feature>
<evidence type="ECO:0000313" key="3">
    <source>
        <dbReference type="EMBL" id="EST06321.1"/>
    </source>
</evidence>
<name>V5E7N3_KALBG</name>
<dbReference type="InterPro" id="IPR011009">
    <property type="entry name" value="Kinase-like_dom_sf"/>
</dbReference>
<dbReference type="AlphaFoldDB" id="V5E7N3"/>
<dbReference type="GO" id="GO:0010506">
    <property type="term" value="P:regulation of autophagy"/>
    <property type="evidence" value="ECO:0007669"/>
    <property type="project" value="InterPro"/>
</dbReference>
<feature type="compositionally biased region" description="Basic and acidic residues" evidence="1">
    <location>
        <begin position="602"/>
        <end position="613"/>
    </location>
</feature>
<dbReference type="OMA" id="CHNDIKV"/>
<feature type="region of interest" description="Disordered" evidence="1">
    <location>
        <begin position="1079"/>
        <end position="1124"/>
    </location>
</feature>
<dbReference type="Pfam" id="PF00069">
    <property type="entry name" value="Pkinase"/>
    <property type="match status" value="1"/>
</dbReference>
<feature type="compositionally biased region" description="Polar residues" evidence="1">
    <location>
        <begin position="704"/>
        <end position="717"/>
    </location>
</feature>
<dbReference type="eggNOG" id="KOG0586">
    <property type="taxonomic scope" value="Eukaryota"/>
</dbReference>
<sequence>MSHVKQSGQPMANKPMVKASQLTSRTANLDLHSTDTDRLKAGHAQKHIRPLTTRNDAEPIRTGKTQPRGAVCNPIGDSTSLLKRSFSKLRIKDAISPSRLKPPQATRQHLAPASKIPQATSPASHTHISSNRRPDPSAFVVPSFASPETKLTSTTQHKGLQPSTPRQADHPHDHYENVPLPTSVTHQSSPAADKKTTEIKMKAMQLGIFKISEEDLKERYQFLREVGAGEWGSVWSVEALKPLDHLPTSAYRSLRVTKLTGSGTYTIDNTSNFRPLAVKLCKRERTKSAAAMTQRLWNEFKILRMLVDQLPRAQQVSGDSPNHGVRNDRTGWHPNVVNFYEFLLTPKFAMLVMPKFDEPMKVCLGEPLCITFFQQLLSALHWLHQHGVCHNDIKVDNLGVTYDTSGLGRDTATLFDFGFANRYEPQHKDAFMSNEMWGTPEYLSPERCRAAWHDERKSDIWALGITFFEMLTGRTPFEHHDEKFDSKEKFEVYYTRAERGAWVGEWHISPGLEDLIRGMLLHSPSERSDAGGALLHAVFDPVHSTQCDSFDELLRFSPDEELVQQATREASPSPDVSYLQQELSDSDIVIRDLVQRTRPQRSRKDTALDEKEPLCASPGISRAAVAMPQYHVPGSPSLSQVGMDSRLTDLMCVSPPWRKGQPPRQGTPILSAKRDRIWTSHLPEDDDNDSGQSDASEDRPSPVSIVSASKAQPTKQSPFRLRLGLHAQSSNTTRPTQERMASTPLSAPAATTHSSGAPVILPQTNGNNIKPTTTRIDTSRVASLAKKFDASNFLSRPPPHLTSLTTSLTGRGLTLGKNGQGHRRSKSHTLMGTQSGVVPYASRRSTGSYVPGGEDALPRCARRLFDTEVETKREMDAATDIGSARSDTNDAGVLPVATHVETTARTPAPPAPQARFTESSVATPTGEAHFAHRLQKMASLAGLLTKMIDETRTVLSPQMQTPVRRGSSATASTEALDISPGLLGSPASSEGRRADVSMVSAAFSLDLSSSAHRSGTEDEAKRVNHPTPAQVEGMYETFLASQRVSRAGEGFMSPKQASVATTTSGIPSVKKGRKLAKLFSPSNSAPNFDHLREESAGSPRKSRTDGQRSVGKGGRLARLFRKQG</sequence>
<feature type="compositionally biased region" description="Polar residues" evidence="1">
    <location>
        <begin position="1"/>
        <end position="10"/>
    </location>
</feature>
<feature type="compositionally biased region" description="Polar residues" evidence="1">
    <location>
        <begin position="762"/>
        <end position="773"/>
    </location>
</feature>
<evidence type="ECO:0000259" key="2">
    <source>
        <dbReference type="PROSITE" id="PS50011"/>
    </source>
</evidence>
<dbReference type="EMBL" id="KI545873">
    <property type="protein sequence ID" value="EST06321.1"/>
    <property type="molecule type" value="Genomic_DNA"/>
</dbReference>
<feature type="region of interest" description="Disordered" evidence="1">
    <location>
        <begin position="680"/>
        <end position="773"/>
    </location>
</feature>
<dbReference type="SUPFAM" id="SSF56112">
    <property type="entry name" value="Protein kinase-like (PK-like)"/>
    <property type="match status" value="1"/>
</dbReference>
<keyword evidence="3" id="KW-0418">Kinase</keyword>
<dbReference type="GO" id="GO:0004674">
    <property type="term" value="F:protein serine/threonine kinase activity"/>
    <property type="evidence" value="ECO:0007669"/>
    <property type="project" value="InterPro"/>
</dbReference>
<keyword evidence="3" id="KW-0808">Transferase</keyword>
<accession>V5E7N3</accession>
<evidence type="ECO:0000256" key="1">
    <source>
        <dbReference type="SAM" id="MobiDB-lite"/>
    </source>
</evidence>
<feature type="region of interest" description="Disordered" evidence="1">
    <location>
        <begin position="1008"/>
        <end position="1031"/>
    </location>
</feature>
<gene>
    <name evidence="3" type="ORF">PSEUBRA_SCAF3g03833</name>
</gene>
<dbReference type="GeneID" id="27420448"/>
<dbReference type="InterPro" id="IPR000719">
    <property type="entry name" value="Prot_kinase_dom"/>
</dbReference>
<feature type="domain" description="Protein kinase" evidence="2">
    <location>
        <begin position="220"/>
        <end position="539"/>
    </location>
</feature>
<evidence type="ECO:0000313" key="4">
    <source>
        <dbReference type="Proteomes" id="UP000019377"/>
    </source>
</evidence>
<feature type="compositionally biased region" description="Polar residues" evidence="1">
    <location>
        <begin position="149"/>
        <end position="166"/>
    </location>
</feature>
<protein>
    <submittedName>
        <fullName evidence="3">Protein kinase</fullName>
    </submittedName>
</protein>
<reference evidence="4" key="1">
    <citation type="journal article" date="2013" name="Genome Announc.">
        <title>Draft genome sequence of Pseudozyma brasiliensis sp. nov. strain GHG001, a high producer of endo-1,4-xylanase isolated from an insect pest of sugarcane.</title>
        <authorList>
            <person name="Oliveira J.V.D.C."/>
            <person name="dos Santos R.A.C."/>
            <person name="Borges T.A."/>
            <person name="Riano-Pachon D.M."/>
            <person name="Goldman G.H."/>
        </authorList>
    </citation>
    <scope>NUCLEOTIDE SEQUENCE [LARGE SCALE GENOMIC DNA]</scope>
    <source>
        <strain evidence="4">GHG001</strain>
    </source>
</reference>
<feature type="region of interest" description="Disordered" evidence="1">
    <location>
        <begin position="39"/>
        <end position="78"/>
    </location>
</feature>
<dbReference type="PROSITE" id="PS50011">
    <property type="entry name" value="PROTEIN_KINASE_DOM"/>
    <property type="match status" value="1"/>
</dbReference>
<feature type="compositionally biased region" description="Polar residues" evidence="1">
    <location>
        <begin position="117"/>
        <end position="131"/>
    </location>
</feature>
<feature type="compositionally biased region" description="Polar residues" evidence="1">
    <location>
        <begin position="180"/>
        <end position="190"/>
    </location>
</feature>
<feature type="region of interest" description="Disordered" evidence="1">
    <location>
        <begin position="594"/>
        <end position="615"/>
    </location>
</feature>
<dbReference type="SMART" id="SM00220">
    <property type="entry name" value="S_TKc"/>
    <property type="match status" value="1"/>
</dbReference>
<dbReference type="PANTHER" id="PTHR24348:SF68">
    <property type="entry name" value="SERINE_THREONINE-PROTEIN KINASE ATG1C"/>
    <property type="match status" value="1"/>
</dbReference>
<dbReference type="Gene3D" id="1.10.510.10">
    <property type="entry name" value="Transferase(Phosphotransferase) domain 1"/>
    <property type="match status" value="1"/>
</dbReference>
<feature type="region of interest" description="Disordered" evidence="1">
    <location>
        <begin position="791"/>
        <end position="827"/>
    </location>
</feature>
<dbReference type="PANTHER" id="PTHR24348">
    <property type="entry name" value="SERINE/THREONINE-PROTEIN KINASE UNC-51-RELATED"/>
    <property type="match status" value="1"/>
</dbReference>
<feature type="region of interest" description="Disordered" evidence="1">
    <location>
        <begin position="1"/>
        <end position="27"/>
    </location>
</feature>
<feature type="compositionally biased region" description="Basic and acidic residues" evidence="1">
    <location>
        <begin position="167"/>
        <end position="176"/>
    </location>
</feature>
<dbReference type="HOGENOM" id="CLU_264367_0_0_1"/>
<dbReference type="STRING" id="1365824.V5E7N3"/>
<feature type="compositionally biased region" description="Low complexity" evidence="1">
    <location>
        <begin position="801"/>
        <end position="816"/>
    </location>
</feature>
<dbReference type="InterPro" id="IPR045269">
    <property type="entry name" value="Atg1-like"/>
</dbReference>
<keyword evidence="4" id="KW-1185">Reference proteome</keyword>
<dbReference type="OrthoDB" id="68483at2759"/>
<organism evidence="3 4">
    <name type="scientific">Kalmanozyma brasiliensis (strain GHG001)</name>
    <name type="common">Yeast</name>
    <name type="synonym">Pseudozyma brasiliensis</name>
    <dbReference type="NCBI Taxonomy" id="1365824"/>
    <lineage>
        <taxon>Eukaryota</taxon>
        <taxon>Fungi</taxon>
        <taxon>Dikarya</taxon>
        <taxon>Basidiomycota</taxon>
        <taxon>Ustilaginomycotina</taxon>
        <taxon>Ustilaginomycetes</taxon>
        <taxon>Ustilaginales</taxon>
        <taxon>Ustilaginaceae</taxon>
        <taxon>Kalmanozyma</taxon>
    </lineage>
</organism>
<proteinExistence type="predicted"/>
<dbReference type="GO" id="GO:0005737">
    <property type="term" value="C:cytoplasm"/>
    <property type="evidence" value="ECO:0007669"/>
    <property type="project" value="TreeGrafter"/>
</dbReference>